<dbReference type="RefSeq" id="WP_165140117.1">
    <property type="nucleotide sequence ID" value="NZ_JAALLT010000002.1"/>
</dbReference>
<name>A0A6M1SY42_9BACT</name>
<dbReference type="InterPro" id="IPR006047">
    <property type="entry name" value="GH13_cat_dom"/>
</dbReference>
<accession>A0A6M1SY42</accession>
<reference evidence="2 3" key="1">
    <citation type="submission" date="2020-02" db="EMBL/GenBank/DDBJ databases">
        <title>Balneolaceae bacterium YR4-1, complete genome.</title>
        <authorList>
            <person name="Li Y."/>
            <person name="Wu S."/>
        </authorList>
    </citation>
    <scope>NUCLEOTIDE SEQUENCE [LARGE SCALE GENOMIC DNA]</scope>
    <source>
        <strain evidence="2 3">YR4-1</strain>
    </source>
</reference>
<comment type="caution">
    <text evidence="2">The sequence shown here is derived from an EMBL/GenBank/DDBJ whole genome shotgun (WGS) entry which is preliminary data.</text>
</comment>
<dbReference type="Pfam" id="PF02806">
    <property type="entry name" value="Alpha-amylase_C"/>
    <property type="match status" value="1"/>
</dbReference>
<dbReference type="CDD" id="cd11313">
    <property type="entry name" value="AmyAc_arch_bac_AmyA"/>
    <property type="match status" value="1"/>
</dbReference>
<organism evidence="2 3">
    <name type="scientific">Halalkalibaculum roseum</name>
    <dbReference type="NCBI Taxonomy" id="2709311"/>
    <lineage>
        <taxon>Bacteria</taxon>
        <taxon>Pseudomonadati</taxon>
        <taxon>Balneolota</taxon>
        <taxon>Balneolia</taxon>
        <taxon>Balneolales</taxon>
        <taxon>Balneolaceae</taxon>
        <taxon>Halalkalibaculum</taxon>
    </lineage>
</organism>
<dbReference type="InterPro" id="IPR017853">
    <property type="entry name" value="GH"/>
</dbReference>
<dbReference type="Pfam" id="PF00128">
    <property type="entry name" value="Alpha-amylase"/>
    <property type="match status" value="2"/>
</dbReference>
<evidence type="ECO:0000313" key="3">
    <source>
        <dbReference type="Proteomes" id="UP000473278"/>
    </source>
</evidence>
<gene>
    <name evidence="2" type="ORF">G3570_05495</name>
</gene>
<dbReference type="PANTHER" id="PTHR47786:SF2">
    <property type="entry name" value="GLYCOSYL HYDROLASE FAMILY 13 CATALYTIC DOMAIN-CONTAINING PROTEIN"/>
    <property type="match status" value="1"/>
</dbReference>
<dbReference type="Gene3D" id="2.60.40.1180">
    <property type="entry name" value="Golgi alpha-mannosidase II"/>
    <property type="match status" value="1"/>
</dbReference>
<dbReference type="InterPro" id="IPR013780">
    <property type="entry name" value="Glyco_hydro_b"/>
</dbReference>
<dbReference type="GO" id="GO:0005975">
    <property type="term" value="P:carbohydrate metabolic process"/>
    <property type="evidence" value="ECO:0007669"/>
    <property type="project" value="InterPro"/>
</dbReference>
<sequence length="463" mass="53361">MNTHSAISRIQVLLIAAVIAFVTVGCSSGEQQSGLDESTQQALINHPEWTKSANIYEVNIRQNTPEGTFNAFQEDLPRLKEMGVDIVWLMPIHPIGEKNRKGELGSYYSIKDYTAVNPNFGTLEDFKALVDSTHKHDMKLIIDWVPNHTAWDHPWVTEHPEYYAKDSTGAITYEADWTDIALLNYDNKELWPKMIDAMKYWINETNIDGFRVDHASHEIPMAFWEQAVPEIDQEKEGLFWLAEWDEPKLHPVFDASYPWEYFHMTTEIAKQNQPLSAIDEYMEKEQERYPEHAYRMYFTSNHDENSWNGTDRELFGENFRNFAVLAATIDGMPLVYNGQESGLYKQLEFFEKDTVNWKEYKNQEFYATLFDLKDRNEALWNGQYGGDFVKVANDKADSVYSFKRVKGDEEVIVVLNLSGNTYSVNFPGMVSEATYTNVFSGEEQVLGAGAVSMAPHSYLVLEK</sequence>
<dbReference type="InterPro" id="IPR006048">
    <property type="entry name" value="A-amylase/branching_C"/>
</dbReference>
<dbReference type="PANTHER" id="PTHR47786">
    <property type="entry name" value="ALPHA-1,4-GLUCAN:MALTOSE-1-PHOSPHATE MALTOSYLTRANSFERASE"/>
    <property type="match status" value="1"/>
</dbReference>
<dbReference type="SUPFAM" id="SSF51011">
    <property type="entry name" value="Glycosyl hydrolase domain"/>
    <property type="match status" value="1"/>
</dbReference>
<evidence type="ECO:0000313" key="2">
    <source>
        <dbReference type="EMBL" id="NGP76074.1"/>
    </source>
</evidence>
<dbReference type="SMART" id="SM00642">
    <property type="entry name" value="Aamy"/>
    <property type="match status" value="1"/>
</dbReference>
<dbReference type="Proteomes" id="UP000473278">
    <property type="component" value="Unassembled WGS sequence"/>
</dbReference>
<dbReference type="SUPFAM" id="SSF51445">
    <property type="entry name" value="(Trans)glycosidases"/>
    <property type="match status" value="1"/>
</dbReference>
<feature type="domain" description="Glycosyl hydrolase family 13 catalytic" evidence="1">
    <location>
        <begin position="41"/>
        <end position="373"/>
    </location>
</feature>
<protein>
    <submittedName>
        <fullName evidence="2">Alpha-amylase</fullName>
    </submittedName>
</protein>
<dbReference type="EMBL" id="JAALLT010000002">
    <property type="protein sequence ID" value="NGP76074.1"/>
    <property type="molecule type" value="Genomic_DNA"/>
</dbReference>
<keyword evidence="3" id="KW-1185">Reference proteome</keyword>
<dbReference type="Gene3D" id="3.20.20.80">
    <property type="entry name" value="Glycosidases"/>
    <property type="match status" value="1"/>
</dbReference>
<evidence type="ECO:0000259" key="1">
    <source>
        <dbReference type="SMART" id="SM00642"/>
    </source>
</evidence>
<proteinExistence type="predicted"/>
<dbReference type="AlphaFoldDB" id="A0A6M1SY42"/>